<feature type="signal peptide" evidence="3">
    <location>
        <begin position="1"/>
        <end position="19"/>
    </location>
</feature>
<proteinExistence type="predicted"/>
<dbReference type="PROSITE" id="PS51257">
    <property type="entry name" value="PROKAR_LIPOPROTEIN"/>
    <property type="match status" value="1"/>
</dbReference>
<dbReference type="Gene3D" id="3.30.1450.10">
    <property type="match status" value="1"/>
</dbReference>
<keyword evidence="1 3" id="KW-0732">Signal</keyword>
<dbReference type="InterPro" id="IPR037873">
    <property type="entry name" value="BamE-like"/>
</dbReference>
<sequence length="162" mass="18692">MKRFLSMLCALLASLGITACDYLNVRELKPGVSTAAEVRERFGPPQQEWHNDDGSVTWEYSRQPEGAECYMITIGTDSILREIDQRINEQTFARIERGMTGDDVRRMLGRPASSQFFQLKQHTVWEWLMERSTTVNEAAYFTVSFNNEGRVVETGRYSKPKR</sequence>
<dbReference type="RefSeq" id="WP_108950451.1">
    <property type="nucleotide sequence ID" value="NZ_CP022187.1"/>
</dbReference>
<dbReference type="Proteomes" id="UP000244930">
    <property type="component" value="Chromosome"/>
</dbReference>
<dbReference type="KEGG" id="acom:CEW83_17270"/>
<evidence type="ECO:0000313" key="6">
    <source>
        <dbReference type="Proteomes" id="UP000244930"/>
    </source>
</evidence>
<gene>
    <name evidence="5" type="ORF">CEW83_17270</name>
</gene>
<feature type="domain" description="Outer membrane protein assembly factor BamE" evidence="4">
    <location>
        <begin position="87"/>
        <end position="152"/>
    </location>
</feature>
<name>A0A2U8GSV5_9RHOO</name>
<feature type="chain" id="PRO_5016124344" description="Outer membrane protein assembly factor BamE domain-containing protein" evidence="3">
    <location>
        <begin position="20"/>
        <end position="162"/>
    </location>
</feature>
<dbReference type="GO" id="GO:0019867">
    <property type="term" value="C:outer membrane"/>
    <property type="evidence" value="ECO:0007669"/>
    <property type="project" value="InterPro"/>
</dbReference>
<protein>
    <recommendedName>
        <fullName evidence="4">Outer membrane protein assembly factor BamE domain-containing protein</fullName>
    </recommendedName>
</protein>
<keyword evidence="6" id="KW-1185">Reference proteome</keyword>
<organism evidence="5 6">
    <name type="scientific">Parazoarcus communis</name>
    <dbReference type="NCBI Taxonomy" id="41977"/>
    <lineage>
        <taxon>Bacteria</taxon>
        <taxon>Pseudomonadati</taxon>
        <taxon>Pseudomonadota</taxon>
        <taxon>Betaproteobacteria</taxon>
        <taxon>Rhodocyclales</taxon>
        <taxon>Zoogloeaceae</taxon>
        <taxon>Parazoarcus</taxon>
    </lineage>
</organism>
<evidence type="ECO:0000256" key="2">
    <source>
        <dbReference type="ARBA" id="ARBA00023136"/>
    </source>
</evidence>
<evidence type="ECO:0000313" key="5">
    <source>
        <dbReference type="EMBL" id="AWI76752.1"/>
    </source>
</evidence>
<dbReference type="EMBL" id="CP022187">
    <property type="protein sequence ID" value="AWI76752.1"/>
    <property type="molecule type" value="Genomic_DNA"/>
</dbReference>
<dbReference type="Pfam" id="PF04355">
    <property type="entry name" value="BamE"/>
    <property type="match status" value="1"/>
</dbReference>
<dbReference type="InterPro" id="IPR007450">
    <property type="entry name" value="BamE_dom"/>
</dbReference>
<accession>A0A2U8GSV5</accession>
<evidence type="ECO:0000256" key="1">
    <source>
        <dbReference type="ARBA" id="ARBA00022729"/>
    </source>
</evidence>
<dbReference type="AlphaFoldDB" id="A0A2U8GSV5"/>
<evidence type="ECO:0000256" key="3">
    <source>
        <dbReference type="SAM" id="SignalP"/>
    </source>
</evidence>
<reference evidence="5 6" key="1">
    <citation type="submission" date="2017-06" db="EMBL/GenBank/DDBJ databases">
        <title>Azoarcus.</title>
        <authorList>
            <person name="Woo J.-H."/>
            <person name="Kim H.-S."/>
        </authorList>
    </citation>
    <scope>NUCLEOTIDE SEQUENCE [LARGE SCALE GENOMIC DNA]</scope>
    <source>
        <strain evidence="5 6">TSPY31</strain>
    </source>
</reference>
<evidence type="ECO:0000259" key="4">
    <source>
        <dbReference type="Pfam" id="PF04355"/>
    </source>
</evidence>
<keyword evidence="2" id="KW-0472">Membrane</keyword>